<dbReference type="Pfam" id="PF01412">
    <property type="entry name" value="ArfGap"/>
    <property type="match status" value="1"/>
</dbReference>
<dbReference type="InterPro" id="IPR001164">
    <property type="entry name" value="ArfGAP_dom"/>
</dbReference>
<keyword evidence="2" id="KW-0479">Metal-binding</keyword>
<dbReference type="AlphaFoldDB" id="A0AAX4K1V3"/>
<dbReference type="InterPro" id="IPR044732">
    <property type="entry name" value="ArfGAP_SMAP1-like"/>
</dbReference>
<accession>A0AAX4K1V3</accession>
<dbReference type="PROSITE" id="PS50115">
    <property type="entry name" value="ARFGAP"/>
    <property type="match status" value="1"/>
</dbReference>
<sequence>MSRQDKATTERNARILRDLVKQPDNKSCADCRKNDARWASWNLGVFLCIRCSGIHRSMGTHISKVKSIDLDIWTPEQMENIQRWGNRRANLYWEKHLKAGHVPPDHKIESFIRSKYESRRWAMEGPQPRDPSVLENGGGSAPAAEIPRPTPTSTSTAAPPQPAPKSHQSHPLLSRTAKPVPSPAPAAPAPIVDLFGSDEPPSLAAPVNTTQAPSQAQTTSAAAAPGSTAGSQPPQPTQTQAPAPAQGSSIFDLDFRTPTPQSQPQQQPKNAKADIMSLFSSSTSPPITSVPPNLGGGGFFNSSQSTIQNQNQFGNWNGGITSSAPPQASYQPTQTQLPTSQSGGWGGIQMDQNAWGSNNATSTQQHQQPSQQTQFQQHPPQQQQQQQQQSGFGAGANPWGSSGNITSNDPWQTSTGNVNNSGGGGGGGGFFVNSNSNGLQSQVQQKKDDRDPFANIWG</sequence>
<evidence type="ECO:0000259" key="7">
    <source>
        <dbReference type="PROSITE" id="PS50115"/>
    </source>
</evidence>
<evidence type="ECO:0000256" key="6">
    <source>
        <dbReference type="SAM" id="MobiDB-lite"/>
    </source>
</evidence>
<keyword evidence="4" id="KW-0862">Zinc</keyword>
<evidence type="ECO:0000256" key="5">
    <source>
        <dbReference type="PROSITE-ProRule" id="PRU00288"/>
    </source>
</evidence>
<dbReference type="PANTHER" id="PTHR45705:SF14">
    <property type="entry name" value="ARF-GAP DOMAIN-CONTAINING PROTEIN"/>
    <property type="match status" value="1"/>
</dbReference>
<dbReference type="GeneID" id="91096489"/>
<dbReference type="RefSeq" id="XP_066077645.1">
    <property type="nucleotide sequence ID" value="XM_066221548.1"/>
</dbReference>
<feature type="compositionally biased region" description="Polar residues" evidence="6">
    <location>
        <begin position="399"/>
        <end position="415"/>
    </location>
</feature>
<feature type="compositionally biased region" description="Gly residues" evidence="6">
    <location>
        <begin position="421"/>
        <end position="430"/>
    </location>
</feature>
<dbReference type="Gene3D" id="1.10.220.150">
    <property type="entry name" value="Arf GTPase activating protein"/>
    <property type="match status" value="1"/>
</dbReference>
<evidence type="ECO:0000313" key="8">
    <source>
        <dbReference type="EMBL" id="WWC90882.1"/>
    </source>
</evidence>
<dbReference type="GO" id="GO:0005737">
    <property type="term" value="C:cytoplasm"/>
    <property type="evidence" value="ECO:0007669"/>
    <property type="project" value="TreeGrafter"/>
</dbReference>
<feature type="compositionally biased region" description="Low complexity" evidence="6">
    <location>
        <begin position="361"/>
        <end position="390"/>
    </location>
</feature>
<dbReference type="GO" id="GO:0005096">
    <property type="term" value="F:GTPase activator activity"/>
    <property type="evidence" value="ECO:0007669"/>
    <property type="project" value="UniProtKB-KW"/>
</dbReference>
<dbReference type="Proteomes" id="UP001355207">
    <property type="component" value="Chromosome 7"/>
</dbReference>
<keyword evidence="9" id="KW-1185">Reference proteome</keyword>
<dbReference type="PANTHER" id="PTHR45705">
    <property type="entry name" value="FI20236P1"/>
    <property type="match status" value="1"/>
</dbReference>
<gene>
    <name evidence="8" type="ORF">L201_005819</name>
</gene>
<feature type="compositionally biased region" description="Low complexity" evidence="6">
    <location>
        <begin position="280"/>
        <end position="292"/>
    </location>
</feature>
<dbReference type="GO" id="GO:0008270">
    <property type="term" value="F:zinc ion binding"/>
    <property type="evidence" value="ECO:0007669"/>
    <property type="project" value="UniProtKB-KW"/>
</dbReference>
<evidence type="ECO:0000256" key="1">
    <source>
        <dbReference type="ARBA" id="ARBA00022468"/>
    </source>
</evidence>
<feature type="compositionally biased region" description="Low complexity" evidence="6">
    <location>
        <begin position="257"/>
        <end position="268"/>
    </location>
</feature>
<feature type="compositionally biased region" description="Low complexity" evidence="6">
    <location>
        <begin position="300"/>
        <end position="319"/>
    </location>
</feature>
<dbReference type="SMART" id="SM00105">
    <property type="entry name" value="ArfGap"/>
    <property type="match status" value="1"/>
</dbReference>
<evidence type="ECO:0000256" key="3">
    <source>
        <dbReference type="ARBA" id="ARBA00022771"/>
    </source>
</evidence>
<feature type="domain" description="Arf-GAP" evidence="7">
    <location>
        <begin position="13"/>
        <end position="131"/>
    </location>
</feature>
<organism evidence="8 9">
    <name type="scientific">Kwoniella dendrophila CBS 6074</name>
    <dbReference type="NCBI Taxonomy" id="1295534"/>
    <lineage>
        <taxon>Eukaryota</taxon>
        <taxon>Fungi</taxon>
        <taxon>Dikarya</taxon>
        <taxon>Basidiomycota</taxon>
        <taxon>Agaricomycotina</taxon>
        <taxon>Tremellomycetes</taxon>
        <taxon>Tremellales</taxon>
        <taxon>Cryptococcaceae</taxon>
        <taxon>Kwoniella</taxon>
    </lineage>
</organism>
<evidence type="ECO:0000313" key="9">
    <source>
        <dbReference type="Proteomes" id="UP001355207"/>
    </source>
</evidence>
<evidence type="ECO:0000256" key="4">
    <source>
        <dbReference type="ARBA" id="ARBA00022833"/>
    </source>
</evidence>
<feature type="compositionally biased region" description="Low complexity" evidence="6">
    <location>
        <begin position="331"/>
        <end position="342"/>
    </location>
</feature>
<dbReference type="PRINTS" id="PR00405">
    <property type="entry name" value="REVINTRACTNG"/>
</dbReference>
<dbReference type="InterPro" id="IPR037278">
    <property type="entry name" value="ARFGAP/RecO"/>
</dbReference>
<dbReference type="InterPro" id="IPR051718">
    <property type="entry name" value="ARF_GTPase-activating"/>
</dbReference>
<dbReference type="EMBL" id="CP144104">
    <property type="protein sequence ID" value="WWC90882.1"/>
    <property type="molecule type" value="Genomic_DNA"/>
</dbReference>
<dbReference type="FunFam" id="1.10.220.150:FF:000009">
    <property type="entry name" value="stromal membrane-associated protein 1 isoform X1"/>
    <property type="match status" value="1"/>
</dbReference>
<name>A0AAX4K1V3_9TREE</name>
<reference evidence="8 9" key="1">
    <citation type="submission" date="2024-01" db="EMBL/GenBank/DDBJ databases">
        <title>Comparative genomics of Cryptococcus and Kwoniella reveals pathogenesis evolution and contrasting modes of karyotype evolution via chromosome fusion or intercentromeric recombination.</title>
        <authorList>
            <person name="Coelho M.A."/>
            <person name="David-Palma M."/>
            <person name="Shea T."/>
            <person name="Bowers K."/>
            <person name="McGinley-Smith S."/>
            <person name="Mohammad A.W."/>
            <person name="Gnirke A."/>
            <person name="Yurkov A.M."/>
            <person name="Nowrousian M."/>
            <person name="Sun S."/>
            <person name="Cuomo C.A."/>
            <person name="Heitman J."/>
        </authorList>
    </citation>
    <scope>NUCLEOTIDE SEQUENCE [LARGE SCALE GENOMIC DNA]</scope>
    <source>
        <strain evidence="8 9">CBS 6074</strain>
    </source>
</reference>
<dbReference type="SUPFAM" id="SSF57863">
    <property type="entry name" value="ArfGap/RecO-like zinc finger"/>
    <property type="match status" value="1"/>
</dbReference>
<protein>
    <recommendedName>
        <fullName evidence="7">Arf-GAP domain-containing protein</fullName>
    </recommendedName>
</protein>
<feature type="compositionally biased region" description="Polar residues" evidence="6">
    <location>
        <begin position="320"/>
        <end position="330"/>
    </location>
</feature>
<keyword evidence="1" id="KW-0343">GTPase activation</keyword>
<feature type="region of interest" description="Disordered" evidence="6">
    <location>
        <begin position="122"/>
        <end position="458"/>
    </location>
</feature>
<evidence type="ECO:0000256" key="2">
    <source>
        <dbReference type="ARBA" id="ARBA00022723"/>
    </source>
</evidence>
<keyword evidence="3 5" id="KW-0863">Zinc-finger</keyword>
<feature type="compositionally biased region" description="Polar residues" evidence="6">
    <location>
        <begin position="350"/>
        <end position="360"/>
    </location>
</feature>
<proteinExistence type="predicted"/>
<dbReference type="CDD" id="cd08839">
    <property type="entry name" value="ArfGap_SMAP"/>
    <property type="match status" value="1"/>
</dbReference>
<feature type="compositionally biased region" description="Low complexity" evidence="6">
    <location>
        <begin position="210"/>
        <end position="249"/>
    </location>
</feature>
<dbReference type="InterPro" id="IPR038508">
    <property type="entry name" value="ArfGAP_dom_sf"/>
</dbReference>